<dbReference type="CTD" id="20211954"/>
<dbReference type="KEGG" id="hro:HELRODRAFT_191473"/>
<evidence type="ECO:0000313" key="2">
    <source>
        <dbReference type="EnsemblMetazoa" id="HelroP191473"/>
    </source>
</evidence>
<sequence length="158" mass="17763">MYECEIIKRPCNNLATFGKRCFCLRSNILSNDLKWLMCSCIPCQSKPASSSSRMMENHTSYKLHHPSLLVQDETNTPTDIYRMSAKLSKKMKNLRLKNATQGEDVIHRLDGENWNGDGDANNIPLNDGDDQAKKLAGNLIPDDLNCCSDALPNKMNSI</sequence>
<dbReference type="EnsemblMetazoa" id="HelroT191473">
    <property type="protein sequence ID" value="HelroP191473"/>
    <property type="gene ID" value="HelroG191473"/>
</dbReference>
<reference evidence="3" key="1">
    <citation type="submission" date="2012-12" db="EMBL/GenBank/DDBJ databases">
        <authorList>
            <person name="Hellsten U."/>
            <person name="Grimwood J."/>
            <person name="Chapman J.A."/>
            <person name="Shapiro H."/>
            <person name="Aerts A."/>
            <person name="Otillar R.P."/>
            <person name="Terry A.Y."/>
            <person name="Boore J.L."/>
            <person name="Simakov O."/>
            <person name="Marletaz F."/>
            <person name="Cho S.-J."/>
            <person name="Edsinger-Gonzales E."/>
            <person name="Havlak P."/>
            <person name="Kuo D.-H."/>
            <person name="Larsson T."/>
            <person name="Lv J."/>
            <person name="Arendt D."/>
            <person name="Savage R."/>
            <person name="Osoegawa K."/>
            <person name="de Jong P."/>
            <person name="Lindberg D.R."/>
            <person name="Seaver E.C."/>
            <person name="Weisblat D.A."/>
            <person name="Putnam N.H."/>
            <person name="Grigoriev I.V."/>
            <person name="Rokhsar D.S."/>
        </authorList>
    </citation>
    <scope>NUCLEOTIDE SEQUENCE</scope>
</reference>
<gene>
    <name evidence="2" type="primary">20211954</name>
    <name evidence="1" type="ORF">HELRODRAFT_191473</name>
</gene>
<accession>T1FT07</accession>
<reference evidence="1 3" key="2">
    <citation type="journal article" date="2013" name="Nature">
        <title>Insights into bilaterian evolution from three spiralian genomes.</title>
        <authorList>
            <person name="Simakov O."/>
            <person name="Marletaz F."/>
            <person name="Cho S.J."/>
            <person name="Edsinger-Gonzales E."/>
            <person name="Havlak P."/>
            <person name="Hellsten U."/>
            <person name="Kuo D.H."/>
            <person name="Larsson T."/>
            <person name="Lv J."/>
            <person name="Arendt D."/>
            <person name="Savage R."/>
            <person name="Osoegawa K."/>
            <person name="de Jong P."/>
            <person name="Grimwood J."/>
            <person name="Chapman J.A."/>
            <person name="Shapiro H."/>
            <person name="Aerts A."/>
            <person name="Otillar R.P."/>
            <person name="Terry A.Y."/>
            <person name="Boore J.L."/>
            <person name="Grigoriev I.V."/>
            <person name="Lindberg D.R."/>
            <person name="Seaver E.C."/>
            <person name="Weisblat D.A."/>
            <person name="Putnam N.H."/>
            <person name="Rokhsar D.S."/>
        </authorList>
    </citation>
    <scope>NUCLEOTIDE SEQUENCE</scope>
</reference>
<organism evidence="2 3">
    <name type="scientific">Helobdella robusta</name>
    <name type="common">Californian leech</name>
    <dbReference type="NCBI Taxonomy" id="6412"/>
    <lineage>
        <taxon>Eukaryota</taxon>
        <taxon>Metazoa</taxon>
        <taxon>Spiralia</taxon>
        <taxon>Lophotrochozoa</taxon>
        <taxon>Annelida</taxon>
        <taxon>Clitellata</taxon>
        <taxon>Hirudinea</taxon>
        <taxon>Rhynchobdellida</taxon>
        <taxon>Glossiphoniidae</taxon>
        <taxon>Helobdella</taxon>
    </lineage>
</organism>
<protein>
    <submittedName>
        <fullName evidence="1 2">Uncharacterized protein</fullName>
    </submittedName>
</protein>
<evidence type="ECO:0000313" key="1">
    <source>
        <dbReference type="EMBL" id="ESO05425.1"/>
    </source>
</evidence>
<proteinExistence type="predicted"/>
<keyword evidence="3" id="KW-1185">Reference proteome</keyword>
<dbReference type="Proteomes" id="UP000015101">
    <property type="component" value="Unassembled WGS sequence"/>
</dbReference>
<dbReference type="HOGENOM" id="CLU_1671233_0_0_1"/>
<dbReference type="GeneID" id="20211954"/>
<dbReference type="InParanoid" id="T1FT07"/>
<evidence type="ECO:0000313" key="3">
    <source>
        <dbReference type="Proteomes" id="UP000015101"/>
    </source>
</evidence>
<dbReference type="RefSeq" id="XP_009016740.1">
    <property type="nucleotide sequence ID" value="XM_009018492.1"/>
</dbReference>
<dbReference type="EMBL" id="KB096365">
    <property type="protein sequence ID" value="ESO05425.1"/>
    <property type="molecule type" value="Genomic_DNA"/>
</dbReference>
<dbReference type="EMBL" id="AMQM01003936">
    <property type="status" value="NOT_ANNOTATED_CDS"/>
    <property type="molecule type" value="Genomic_DNA"/>
</dbReference>
<name>T1FT07_HELRO</name>
<dbReference type="AlphaFoldDB" id="T1FT07"/>
<reference evidence="2" key="3">
    <citation type="submission" date="2015-06" db="UniProtKB">
        <authorList>
            <consortium name="EnsemblMetazoa"/>
        </authorList>
    </citation>
    <scope>IDENTIFICATION</scope>
</reference>